<proteinExistence type="predicted"/>
<sequence length="112" mass="12518">MSPYLYDKATNRLVHLRDSVFRVNLTALDVLNPLVDRFELRFSQPLLAATAPWSPTGTVEVYPNPASGQVKVWVPATKGAPRVQATLLNSLGQVVHRQEAPSPRPVRPYNWT</sequence>
<accession>A0ABY4G1D2</accession>
<reference evidence="1" key="1">
    <citation type="submission" date="2022-04" db="EMBL/GenBank/DDBJ databases">
        <title>Hymenobacter sp. isolated from the air.</title>
        <authorList>
            <person name="Won M."/>
            <person name="Lee C.-M."/>
            <person name="Woen H.-Y."/>
            <person name="Kwon S.-W."/>
        </authorList>
    </citation>
    <scope>NUCLEOTIDE SEQUENCE</scope>
    <source>
        <strain evidence="1">5420S-77</strain>
    </source>
</reference>
<dbReference type="EMBL" id="CP095061">
    <property type="protein sequence ID" value="UOQ64623.1"/>
    <property type="molecule type" value="Genomic_DNA"/>
</dbReference>
<name>A0ABY4G1D2_9BACT</name>
<keyword evidence="2" id="KW-1185">Reference proteome</keyword>
<protein>
    <submittedName>
        <fullName evidence="1">T9SS type A sorting domain-containing protein</fullName>
    </submittedName>
</protein>
<evidence type="ECO:0000313" key="1">
    <source>
        <dbReference type="EMBL" id="UOQ64623.1"/>
    </source>
</evidence>
<dbReference type="Proteomes" id="UP000830401">
    <property type="component" value="Chromosome"/>
</dbReference>
<gene>
    <name evidence="1" type="ORF">MUN86_13655</name>
</gene>
<organism evidence="1 2">
    <name type="scientific">Hymenobacter volaticus</name>
    <dbReference type="NCBI Taxonomy" id="2932254"/>
    <lineage>
        <taxon>Bacteria</taxon>
        <taxon>Pseudomonadati</taxon>
        <taxon>Bacteroidota</taxon>
        <taxon>Cytophagia</taxon>
        <taxon>Cytophagales</taxon>
        <taxon>Hymenobacteraceae</taxon>
        <taxon>Hymenobacter</taxon>
    </lineage>
</organism>
<evidence type="ECO:0000313" key="2">
    <source>
        <dbReference type="Proteomes" id="UP000830401"/>
    </source>
</evidence>
<dbReference type="RefSeq" id="WP_245118512.1">
    <property type="nucleotide sequence ID" value="NZ_CP095061.1"/>
</dbReference>